<evidence type="ECO:0000313" key="1">
    <source>
        <dbReference type="EMBL" id="OQB39782.1"/>
    </source>
</evidence>
<accession>A0A1V5ZI99</accession>
<name>A0A1V5ZI99_9BACT</name>
<dbReference type="EMBL" id="MWDB01000075">
    <property type="protein sequence ID" value="OQB39782.1"/>
    <property type="molecule type" value="Genomic_DNA"/>
</dbReference>
<gene>
    <name evidence="1" type="ORF">BWY04_01521</name>
</gene>
<dbReference type="AlphaFoldDB" id="A0A1V5ZI99"/>
<protein>
    <submittedName>
        <fullName evidence="1">Uncharacterized protein</fullName>
    </submittedName>
</protein>
<comment type="caution">
    <text evidence="1">The sequence shown here is derived from an EMBL/GenBank/DDBJ whole genome shotgun (WGS) entry which is preliminary data.</text>
</comment>
<dbReference type="Proteomes" id="UP000485621">
    <property type="component" value="Unassembled WGS sequence"/>
</dbReference>
<sequence length="79" mass="9416">MSVELNSMYENEKISFNKINEYFETFKNTNIFEILDNKEKTKIGLKSETDNLNTYILMELNNISVKKSSFFTRIQMMDL</sequence>
<proteinExistence type="predicted"/>
<organism evidence="1">
    <name type="scientific">candidate division CPR1 bacterium ADurb.Bin160</name>
    <dbReference type="NCBI Taxonomy" id="1852826"/>
    <lineage>
        <taxon>Bacteria</taxon>
        <taxon>candidate division CPR1</taxon>
    </lineage>
</organism>
<reference evidence="1" key="1">
    <citation type="submission" date="2017-02" db="EMBL/GenBank/DDBJ databases">
        <title>Delving into the versatile metabolic prowess of the omnipresent phylum Bacteroidetes.</title>
        <authorList>
            <person name="Nobu M.K."/>
            <person name="Mei R."/>
            <person name="Narihiro T."/>
            <person name="Kuroda K."/>
            <person name="Liu W.-T."/>
        </authorList>
    </citation>
    <scope>NUCLEOTIDE SEQUENCE</scope>
    <source>
        <strain evidence="1">ADurb.Bin160</strain>
    </source>
</reference>